<dbReference type="AlphaFoldDB" id="A0A2A4FQ38"/>
<protein>
    <submittedName>
        <fullName evidence="2">Copper resistance protein CopB</fullName>
    </submittedName>
</protein>
<accession>A0A2A4FQ38</accession>
<keyword evidence="3" id="KW-1185">Reference proteome</keyword>
<proteinExistence type="predicted"/>
<dbReference type="Proteomes" id="UP000218934">
    <property type="component" value="Unassembled WGS sequence"/>
</dbReference>
<gene>
    <name evidence="2" type="ORF">COO09_25125</name>
</gene>
<feature type="region of interest" description="Disordered" evidence="1">
    <location>
        <begin position="1"/>
        <end position="51"/>
    </location>
</feature>
<feature type="non-terminal residue" evidence="2">
    <location>
        <position position="94"/>
    </location>
</feature>
<name>A0A2A4FQ38_9SPHN</name>
<reference evidence="2 3" key="1">
    <citation type="submission" date="2017-09" db="EMBL/GenBank/DDBJ databases">
        <title>The Catabolism of 3,6-Dichlorosalicylic acid is Initiated by the Cytochrome P450 Monooxygenase DsmABC in Rhizorhabdus dicambivorans Ndbn-20.</title>
        <authorList>
            <person name="Na L."/>
        </authorList>
    </citation>
    <scope>NUCLEOTIDE SEQUENCE [LARGE SCALE GENOMIC DNA]</scope>
    <source>
        <strain evidence="2 3">Ndbn-20m</strain>
    </source>
</reference>
<evidence type="ECO:0000313" key="2">
    <source>
        <dbReference type="EMBL" id="PCE39521.1"/>
    </source>
</evidence>
<comment type="caution">
    <text evidence="2">The sequence shown here is derived from an EMBL/GenBank/DDBJ whole genome shotgun (WGS) entry which is preliminary data.</text>
</comment>
<evidence type="ECO:0000256" key="1">
    <source>
        <dbReference type="SAM" id="MobiDB-lite"/>
    </source>
</evidence>
<evidence type="ECO:0000313" key="3">
    <source>
        <dbReference type="Proteomes" id="UP000218934"/>
    </source>
</evidence>
<sequence length="94" mass="10010">MDMPGMDMTDTKASGNGATMDMGSMQGGQAPPDARNSDDYADGYRNSTLPGYEMADKLSIPKILVDELEFTSGNEGQGVGWTVLVTKGQDNDKL</sequence>
<organism evidence="2 3">
    <name type="scientific">Rhizorhabdus dicambivorans</name>
    <dbReference type="NCBI Taxonomy" id="1850238"/>
    <lineage>
        <taxon>Bacteria</taxon>
        <taxon>Pseudomonadati</taxon>
        <taxon>Pseudomonadota</taxon>
        <taxon>Alphaproteobacteria</taxon>
        <taxon>Sphingomonadales</taxon>
        <taxon>Sphingomonadaceae</taxon>
        <taxon>Rhizorhabdus</taxon>
    </lineage>
</organism>
<dbReference type="EMBL" id="NWUF01000092">
    <property type="protein sequence ID" value="PCE39521.1"/>
    <property type="molecule type" value="Genomic_DNA"/>
</dbReference>